<feature type="transmembrane region" description="Helical" evidence="1">
    <location>
        <begin position="110"/>
        <end position="131"/>
    </location>
</feature>
<dbReference type="EMBL" id="JADLQN010000004">
    <property type="protein sequence ID" value="MBF6357251.1"/>
    <property type="molecule type" value="Genomic_DNA"/>
</dbReference>
<evidence type="ECO:0000256" key="1">
    <source>
        <dbReference type="SAM" id="Phobius"/>
    </source>
</evidence>
<feature type="transmembrane region" description="Helical" evidence="1">
    <location>
        <begin position="65"/>
        <end position="90"/>
    </location>
</feature>
<feature type="transmembrane region" description="Helical" evidence="1">
    <location>
        <begin position="182"/>
        <end position="204"/>
    </location>
</feature>
<dbReference type="Proteomes" id="UP000707731">
    <property type="component" value="Unassembled WGS sequence"/>
</dbReference>
<dbReference type="InterPro" id="IPR007354">
    <property type="entry name" value="CruF-like"/>
</dbReference>
<dbReference type="Pfam" id="PF04240">
    <property type="entry name" value="Caroten_synth"/>
    <property type="match status" value="1"/>
</dbReference>
<organism evidence="2 3">
    <name type="scientific">Nocardia higoensis</name>
    <dbReference type="NCBI Taxonomy" id="228599"/>
    <lineage>
        <taxon>Bacteria</taxon>
        <taxon>Bacillati</taxon>
        <taxon>Actinomycetota</taxon>
        <taxon>Actinomycetes</taxon>
        <taxon>Mycobacteriales</taxon>
        <taxon>Nocardiaceae</taxon>
        <taxon>Nocardia</taxon>
    </lineage>
</organism>
<keyword evidence="1" id="KW-0472">Membrane</keyword>
<keyword evidence="1" id="KW-1133">Transmembrane helix</keyword>
<dbReference type="PANTHER" id="PTHR39419:SF1">
    <property type="entry name" value="SLL0814 PROTEIN"/>
    <property type="match status" value="1"/>
</dbReference>
<dbReference type="RefSeq" id="WP_195004054.1">
    <property type="nucleotide sequence ID" value="NZ_JADLQN010000004.1"/>
</dbReference>
<sequence>MNESPSTAARWTRHLPMLFTVLLVLTQIGYPLTSGTARDRVTITVVLLSAATALAHATMTRGFRYAAGVLVIISGLGLSSEILGVATGLPYGCYEYALGPLGPSFAEVPLLIPLAWTGGLYPVWVVATLLADRAGAAREPARIVLTMAGALGWDLFLDPQMVDDDRWTWCDTDSGLPGIPEIPLTNYLGWLVVALFMALGLTIWERAAPPPSRQRSGVDNTVPVVVFLWTWLGSALAHLVFLGLPVSAGYGFVGMGVLGVPLLVVLVRHGFASVVRPPG</sequence>
<dbReference type="PANTHER" id="PTHR39419">
    <property type="entry name" value="SLL0814 PROTEIN"/>
    <property type="match status" value="1"/>
</dbReference>
<protein>
    <submittedName>
        <fullName evidence="2">Carotenoid biosynthesis protein</fullName>
    </submittedName>
</protein>
<feature type="transmembrane region" description="Helical" evidence="1">
    <location>
        <begin position="143"/>
        <end position="162"/>
    </location>
</feature>
<gene>
    <name evidence="2" type="ORF">IU449_22350</name>
</gene>
<feature type="transmembrane region" description="Helical" evidence="1">
    <location>
        <begin position="248"/>
        <end position="267"/>
    </location>
</feature>
<name>A0ABS0DFK9_9NOCA</name>
<keyword evidence="3" id="KW-1185">Reference proteome</keyword>
<feature type="transmembrane region" description="Helical" evidence="1">
    <location>
        <begin position="224"/>
        <end position="242"/>
    </location>
</feature>
<keyword evidence="1" id="KW-0812">Transmembrane</keyword>
<evidence type="ECO:0000313" key="3">
    <source>
        <dbReference type="Proteomes" id="UP000707731"/>
    </source>
</evidence>
<accession>A0ABS0DFK9</accession>
<proteinExistence type="predicted"/>
<evidence type="ECO:0000313" key="2">
    <source>
        <dbReference type="EMBL" id="MBF6357251.1"/>
    </source>
</evidence>
<comment type="caution">
    <text evidence="2">The sequence shown here is derived from an EMBL/GenBank/DDBJ whole genome shotgun (WGS) entry which is preliminary data.</text>
</comment>
<reference evidence="2 3" key="1">
    <citation type="submission" date="2020-10" db="EMBL/GenBank/DDBJ databases">
        <title>Identification of Nocardia species via Next-generation sequencing and recognition of intraspecies genetic diversity.</title>
        <authorList>
            <person name="Li P."/>
            <person name="Li P."/>
            <person name="Lu B."/>
        </authorList>
    </citation>
    <scope>NUCLEOTIDE SEQUENCE [LARGE SCALE GENOMIC DNA]</scope>
    <source>
        <strain evidence="2 3">BJ06-0143</strain>
    </source>
</reference>